<evidence type="ECO:0000313" key="2">
    <source>
        <dbReference type="Proteomes" id="UP000199214"/>
    </source>
</evidence>
<reference evidence="2" key="1">
    <citation type="submission" date="2016-10" db="EMBL/GenBank/DDBJ databases">
        <authorList>
            <person name="Varghese N."/>
            <person name="Submissions S."/>
        </authorList>
    </citation>
    <scope>NUCLEOTIDE SEQUENCE [LARGE SCALE GENOMIC DNA]</scope>
    <source>
        <strain evidence="2">JS21-1</strain>
    </source>
</reference>
<evidence type="ECO:0000313" key="1">
    <source>
        <dbReference type="EMBL" id="SEL28480.1"/>
    </source>
</evidence>
<dbReference type="AlphaFoldDB" id="A0A1H7NXY9"/>
<accession>A0A1H7NXY9</accession>
<dbReference type="EMBL" id="FNZZ01000003">
    <property type="protein sequence ID" value="SEL28480.1"/>
    <property type="molecule type" value="Genomic_DNA"/>
</dbReference>
<dbReference type="Proteomes" id="UP000199214">
    <property type="component" value="Unassembled WGS sequence"/>
</dbReference>
<name>A0A1H7NXY9_9SPHN</name>
<proteinExistence type="predicted"/>
<protein>
    <submittedName>
        <fullName evidence="1">Uncharacterized protein</fullName>
    </submittedName>
</protein>
<gene>
    <name evidence="1" type="ORF">SAMN05216382_1715</name>
</gene>
<organism evidence="1 2">
    <name type="scientific">Sphingomonas palmae</name>
    <dbReference type="NCBI Taxonomy" id="1855283"/>
    <lineage>
        <taxon>Bacteria</taxon>
        <taxon>Pseudomonadati</taxon>
        <taxon>Pseudomonadota</taxon>
        <taxon>Alphaproteobacteria</taxon>
        <taxon>Sphingomonadales</taxon>
        <taxon>Sphingomonadaceae</taxon>
        <taxon>Sphingomonas</taxon>
    </lineage>
</organism>
<sequence length="96" mass="10775">MASVGKVLKIAEQDTIETLQRYYDVPAAAAARFSCWGNCTVVYQARNILDGFLGGSKPNMFIVRIRWENKALSKPFLRQIYVSSCGKVMEQKPIAD</sequence>
<dbReference type="STRING" id="1855283.SAMN05216382_1715"/>
<keyword evidence="2" id="KW-1185">Reference proteome</keyword>